<keyword evidence="2 5" id="KW-0812">Transmembrane</keyword>
<protein>
    <submittedName>
        <fullName evidence="6">Major facilitator superfamily domain-containing protein</fullName>
    </submittedName>
</protein>
<dbReference type="SUPFAM" id="SSF103473">
    <property type="entry name" value="MFS general substrate transporter"/>
    <property type="match status" value="1"/>
</dbReference>
<feature type="transmembrane region" description="Helical" evidence="5">
    <location>
        <begin position="472"/>
        <end position="491"/>
    </location>
</feature>
<proteinExistence type="predicted"/>
<comment type="caution">
    <text evidence="6">The sequence shown here is derived from an EMBL/GenBank/DDBJ whole genome shotgun (WGS) entry which is preliminary data.</text>
</comment>
<evidence type="ECO:0000256" key="1">
    <source>
        <dbReference type="ARBA" id="ARBA00004141"/>
    </source>
</evidence>
<reference evidence="6" key="1">
    <citation type="submission" date="2023-03" db="EMBL/GenBank/DDBJ databases">
        <title>Massive genome expansion in bonnet fungi (Mycena s.s.) driven by repeated elements and novel gene families across ecological guilds.</title>
        <authorList>
            <consortium name="Lawrence Berkeley National Laboratory"/>
            <person name="Harder C.B."/>
            <person name="Miyauchi S."/>
            <person name="Viragh M."/>
            <person name="Kuo A."/>
            <person name="Thoen E."/>
            <person name="Andreopoulos B."/>
            <person name="Lu D."/>
            <person name="Skrede I."/>
            <person name="Drula E."/>
            <person name="Henrissat B."/>
            <person name="Morin E."/>
            <person name="Kohler A."/>
            <person name="Barry K."/>
            <person name="LaButti K."/>
            <person name="Morin E."/>
            <person name="Salamov A."/>
            <person name="Lipzen A."/>
            <person name="Mereny Z."/>
            <person name="Hegedus B."/>
            <person name="Baldrian P."/>
            <person name="Stursova M."/>
            <person name="Weitz H."/>
            <person name="Taylor A."/>
            <person name="Grigoriev I.V."/>
            <person name="Nagy L.G."/>
            <person name="Martin F."/>
            <person name="Kauserud H."/>
        </authorList>
    </citation>
    <scope>NUCLEOTIDE SEQUENCE</scope>
    <source>
        <strain evidence="6">CBHHK182m</strain>
    </source>
</reference>
<feature type="transmembrane region" description="Helical" evidence="5">
    <location>
        <begin position="318"/>
        <end position="336"/>
    </location>
</feature>
<keyword evidence="7" id="KW-1185">Reference proteome</keyword>
<dbReference type="AlphaFoldDB" id="A0AAD7IKB0"/>
<dbReference type="Gene3D" id="1.20.1250.20">
    <property type="entry name" value="MFS general substrate transporter like domains"/>
    <property type="match status" value="1"/>
</dbReference>
<feature type="transmembrane region" description="Helical" evidence="5">
    <location>
        <begin position="381"/>
        <end position="399"/>
    </location>
</feature>
<keyword evidence="4 5" id="KW-0472">Membrane</keyword>
<evidence type="ECO:0000256" key="2">
    <source>
        <dbReference type="ARBA" id="ARBA00022692"/>
    </source>
</evidence>
<feature type="transmembrane region" description="Helical" evidence="5">
    <location>
        <begin position="184"/>
        <end position="202"/>
    </location>
</feature>
<evidence type="ECO:0000313" key="6">
    <source>
        <dbReference type="EMBL" id="KAJ7745129.1"/>
    </source>
</evidence>
<feature type="transmembrane region" description="Helical" evidence="5">
    <location>
        <begin position="279"/>
        <end position="298"/>
    </location>
</feature>
<dbReference type="PANTHER" id="PTHR23507">
    <property type="entry name" value="ZGC:174356"/>
    <property type="match status" value="1"/>
</dbReference>
<feature type="transmembrane region" description="Helical" evidence="5">
    <location>
        <begin position="29"/>
        <end position="51"/>
    </location>
</feature>
<dbReference type="EMBL" id="JARKIB010000084">
    <property type="protein sequence ID" value="KAJ7745129.1"/>
    <property type="molecule type" value="Genomic_DNA"/>
</dbReference>
<feature type="transmembrane region" description="Helical" evidence="5">
    <location>
        <begin position="438"/>
        <end position="466"/>
    </location>
</feature>
<evidence type="ECO:0000256" key="4">
    <source>
        <dbReference type="ARBA" id="ARBA00023136"/>
    </source>
</evidence>
<sequence>MSASTEKIPLLVPKSVDLRRNGISPYHRVLFAAFLLAFTCSFPWTTIVYLYRTFNCEEYYKDPTHPPYTGPGDACAVGAIEAVTARDISLMGVIGTISGTLNLFFTAWQIRHWGVRTALVQQSIWPTFRNACQMYAVLFTEGRVGIAIVQASQLFGLLGGNSGYLLVVNSYIAEVVEPVQRTAAFGVLAGMAILGTAFGYVVGGATYELISLLAPFAGTFSLLVISILFNAFFLPYIPPAGSAANKAGAKSRWAFLAGLAIFVPAKYENRSGRFWGLELLALGAFFAVLATQYVPMMLQLTATNRYGYTPGDNGRMMSLNAISRALFLTFVFPWIIKTGRIWSDARRQRRASTASITEPTVDSEDAAAVDKMRGSGFDLEFVRWSILVDAVVTALVGLNSQSWHMLAAAAILPLASGTAPAAKGVLTAIVPDARRSDALAGIAIVETFALVLTVSLFGALFAFLSTIGHPNLVFAANASLALIAATILFTVRFPRGLLKSS</sequence>
<dbReference type="GO" id="GO:0022857">
    <property type="term" value="F:transmembrane transporter activity"/>
    <property type="evidence" value="ECO:0007669"/>
    <property type="project" value="InterPro"/>
</dbReference>
<dbReference type="PANTHER" id="PTHR23507:SF13">
    <property type="entry name" value="MFS GENERAL SUBSTRATE TRANSPORTER"/>
    <property type="match status" value="1"/>
</dbReference>
<feature type="transmembrane region" description="Helical" evidence="5">
    <location>
        <begin position="209"/>
        <end position="237"/>
    </location>
</feature>
<accession>A0AAD7IKB0</accession>
<keyword evidence="3 5" id="KW-1133">Transmembrane helix</keyword>
<evidence type="ECO:0000256" key="3">
    <source>
        <dbReference type="ARBA" id="ARBA00022989"/>
    </source>
</evidence>
<dbReference type="InterPro" id="IPR036259">
    <property type="entry name" value="MFS_trans_sf"/>
</dbReference>
<organism evidence="6 7">
    <name type="scientific">Mycena metata</name>
    <dbReference type="NCBI Taxonomy" id="1033252"/>
    <lineage>
        <taxon>Eukaryota</taxon>
        <taxon>Fungi</taxon>
        <taxon>Dikarya</taxon>
        <taxon>Basidiomycota</taxon>
        <taxon>Agaricomycotina</taxon>
        <taxon>Agaricomycetes</taxon>
        <taxon>Agaricomycetidae</taxon>
        <taxon>Agaricales</taxon>
        <taxon>Marasmiineae</taxon>
        <taxon>Mycenaceae</taxon>
        <taxon>Mycena</taxon>
    </lineage>
</organism>
<evidence type="ECO:0000256" key="5">
    <source>
        <dbReference type="SAM" id="Phobius"/>
    </source>
</evidence>
<dbReference type="Pfam" id="PF07690">
    <property type="entry name" value="MFS_1"/>
    <property type="match status" value="1"/>
</dbReference>
<dbReference type="InterPro" id="IPR011701">
    <property type="entry name" value="MFS"/>
</dbReference>
<name>A0AAD7IKB0_9AGAR</name>
<evidence type="ECO:0000313" key="7">
    <source>
        <dbReference type="Proteomes" id="UP001215598"/>
    </source>
</evidence>
<gene>
    <name evidence="6" type="ORF">B0H16DRAFT_1727021</name>
</gene>
<feature type="transmembrane region" description="Helical" evidence="5">
    <location>
        <begin position="88"/>
        <end position="108"/>
    </location>
</feature>
<feature type="transmembrane region" description="Helical" evidence="5">
    <location>
        <begin position="154"/>
        <end position="172"/>
    </location>
</feature>
<dbReference type="GO" id="GO:0016020">
    <property type="term" value="C:membrane"/>
    <property type="evidence" value="ECO:0007669"/>
    <property type="project" value="UniProtKB-SubCell"/>
</dbReference>
<comment type="subcellular location">
    <subcellularLocation>
        <location evidence="1">Membrane</location>
        <topology evidence="1">Multi-pass membrane protein</topology>
    </subcellularLocation>
</comment>
<dbReference type="Proteomes" id="UP001215598">
    <property type="component" value="Unassembled WGS sequence"/>
</dbReference>